<reference evidence="2" key="1">
    <citation type="journal article" date="2020" name="Stud. Mycol.">
        <title>101 Dothideomycetes genomes: a test case for predicting lifestyles and emergence of pathogens.</title>
        <authorList>
            <person name="Haridas S."/>
            <person name="Albert R."/>
            <person name="Binder M."/>
            <person name="Bloem J."/>
            <person name="Labutti K."/>
            <person name="Salamov A."/>
            <person name="Andreopoulos B."/>
            <person name="Baker S."/>
            <person name="Barry K."/>
            <person name="Bills G."/>
            <person name="Bluhm B."/>
            <person name="Cannon C."/>
            <person name="Castanera R."/>
            <person name="Culley D."/>
            <person name="Daum C."/>
            <person name="Ezra D."/>
            <person name="Gonzalez J."/>
            <person name="Henrissat B."/>
            <person name="Kuo A."/>
            <person name="Liang C."/>
            <person name="Lipzen A."/>
            <person name="Lutzoni F."/>
            <person name="Magnuson J."/>
            <person name="Mondo S."/>
            <person name="Nolan M."/>
            <person name="Ohm R."/>
            <person name="Pangilinan J."/>
            <person name="Park H.-J."/>
            <person name="Ramirez L."/>
            <person name="Alfaro M."/>
            <person name="Sun H."/>
            <person name="Tritt A."/>
            <person name="Yoshinaga Y."/>
            <person name="Zwiers L.-H."/>
            <person name="Turgeon B."/>
            <person name="Goodwin S."/>
            <person name="Spatafora J."/>
            <person name="Crous P."/>
            <person name="Grigoriev I."/>
        </authorList>
    </citation>
    <scope>NUCLEOTIDE SEQUENCE</scope>
    <source>
        <strain evidence="2">CBS 119687</strain>
    </source>
</reference>
<dbReference type="Proteomes" id="UP000799771">
    <property type="component" value="Unassembled WGS sequence"/>
</dbReference>
<dbReference type="InterPro" id="IPR001810">
    <property type="entry name" value="F-box_dom"/>
</dbReference>
<dbReference type="AlphaFoldDB" id="A0A6A6ARD1"/>
<accession>A0A6A6ARD1</accession>
<sequence length="528" mass="61234">MTPITDLPSELLEPILSLLSFSSLSTLSRTCKILHAYLSPRIYHTIDWTWEDDQPCPPFHFLLRTLLANTQLAGLVRVLKFRGGGIVREDAWKDGSLCDDECDWQSMESARSVWTDGQRARSSFKREDEWRVEDCVSQIYNARIKEWMSEFDRGNIDVVVALILGQLQALEQLDLGFGFVQRSRFVPQLFRHYTVNHRSLVPYRLLVSANLALDGPRSPQGFWSDLDLYRLFFFLPSLRTLNTILIEPVIFAWPSPMMRPQTVSLSSLCLRKCTASGDTLSRILSHTSQLKHLVYDHHRMVMCYPPHWECEPQIYDPPTGWRRVSINCDGLSKALSYVRHTLQTLEIKVQFTPSILIELKDKSNMLFLCGLIGRITHLPLMTRLTSLEIPWVLLSGWILNPVYEGKDADIPMWRHNNENFNNLHWPSVLPASLTRLRLRDDLSDFGTFQFGGNMPIALIEQLLETKTTYLRELVDLEFVFIWNRKYEYEGCPLSLVKELRIVCHKYGVGCRIWQEQVLWKSKAAVEIQ</sequence>
<dbReference type="SUPFAM" id="SSF81383">
    <property type="entry name" value="F-box domain"/>
    <property type="match status" value="1"/>
</dbReference>
<name>A0A6A6ARD1_9PLEO</name>
<dbReference type="Pfam" id="PF12937">
    <property type="entry name" value="F-box-like"/>
    <property type="match status" value="1"/>
</dbReference>
<organism evidence="2 3">
    <name type="scientific">Dothidotthia symphoricarpi CBS 119687</name>
    <dbReference type="NCBI Taxonomy" id="1392245"/>
    <lineage>
        <taxon>Eukaryota</taxon>
        <taxon>Fungi</taxon>
        <taxon>Dikarya</taxon>
        <taxon>Ascomycota</taxon>
        <taxon>Pezizomycotina</taxon>
        <taxon>Dothideomycetes</taxon>
        <taxon>Pleosporomycetidae</taxon>
        <taxon>Pleosporales</taxon>
        <taxon>Dothidotthiaceae</taxon>
        <taxon>Dothidotthia</taxon>
    </lineage>
</organism>
<proteinExistence type="predicted"/>
<gene>
    <name evidence="2" type="ORF">P153DRAFT_362808</name>
</gene>
<evidence type="ECO:0000313" key="2">
    <source>
        <dbReference type="EMBL" id="KAF2133728.1"/>
    </source>
</evidence>
<dbReference type="EMBL" id="ML977498">
    <property type="protein sequence ID" value="KAF2133728.1"/>
    <property type="molecule type" value="Genomic_DNA"/>
</dbReference>
<evidence type="ECO:0000259" key="1">
    <source>
        <dbReference type="PROSITE" id="PS50181"/>
    </source>
</evidence>
<keyword evidence="3" id="KW-1185">Reference proteome</keyword>
<dbReference type="RefSeq" id="XP_033528115.1">
    <property type="nucleotide sequence ID" value="XM_033667222.1"/>
</dbReference>
<dbReference type="GeneID" id="54407654"/>
<dbReference type="PROSITE" id="PS50181">
    <property type="entry name" value="FBOX"/>
    <property type="match status" value="1"/>
</dbReference>
<evidence type="ECO:0000313" key="3">
    <source>
        <dbReference type="Proteomes" id="UP000799771"/>
    </source>
</evidence>
<protein>
    <recommendedName>
        <fullName evidence="1">F-box domain-containing protein</fullName>
    </recommendedName>
</protein>
<feature type="domain" description="F-box" evidence="1">
    <location>
        <begin position="1"/>
        <end position="46"/>
    </location>
</feature>
<dbReference type="InterPro" id="IPR036047">
    <property type="entry name" value="F-box-like_dom_sf"/>
</dbReference>
<dbReference type="OrthoDB" id="3768645at2759"/>